<reference evidence="1" key="2">
    <citation type="journal article" date="2015" name="Fish Shellfish Immunol.">
        <title>Early steps in the European eel (Anguilla anguilla)-Vibrio vulnificus interaction in the gills: Role of the RtxA13 toxin.</title>
        <authorList>
            <person name="Callol A."/>
            <person name="Pajuelo D."/>
            <person name="Ebbesson L."/>
            <person name="Teles M."/>
            <person name="MacKenzie S."/>
            <person name="Amaro C."/>
        </authorList>
    </citation>
    <scope>NUCLEOTIDE SEQUENCE</scope>
</reference>
<name>A0A0E9PDQ3_ANGAN</name>
<evidence type="ECO:0000313" key="1">
    <source>
        <dbReference type="EMBL" id="JAH02669.1"/>
    </source>
</evidence>
<organism evidence="1">
    <name type="scientific">Anguilla anguilla</name>
    <name type="common">European freshwater eel</name>
    <name type="synonym">Muraena anguilla</name>
    <dbReference type="NCBI Taxonomy" id="7936"/>
    <lineage>
        <taxon>Eukaryota</taxon>
        <taxon>Metazoa</taxon>
        <taxon>Chordata</taxon>
        <taxon>Craniata</taxon>
        <taxon>Vertebrata</taxon>
        <taxon>Euteleostomi</taxon>
        <taxon>Actinopterygii</taxon>
        <taxon>Neopterygii</taxon>
        <taxon>Teleostei</taxon>
        <taxon>Anguilliformes</taxon>
        <taxon>Anguillidae</taxon>
        <taxon>Anguilla</taxon>
    </lineage>
</organism>
<dbReference type="AlphaFoldDB" id="A0A0E9PDQ3"/>
<sequence>MSPCWVLPFFSAPPFSFCSKEKIQIKVNKMFKKM</sequence>
<proteinExistence type="predicted"/>
<protein>
    <submittedName>
        <fullName evidence="1">Uncharacterized protein</fullName>
    </submittedName>
</protein>
<dbReference type="EMBL" id="GBXM01105908">
    <property type="protein sequence ID" value="JAH02669.1"/>
    <property type="molecule type" value="Transcribed_RNA"/>
</dbReference>
<reference evidence="1" key="1">
    <citation type="submission" date="2014-11" db="EMBL/GenBank/DDBJ databases">
        <authorList>
            <person name="Amaro Gonzalez C."/>
        </authorList>
    </citation>
    <scope>NUCLEOTIDE SEQUENCE</scope>
</reference>
<accession>A0A0E9PDQ3</accession>